<evidence type="ECO:0000313" key="5">
    <source>
        <dbReference type="EMBL" id="GMT23757.1"/>
    </source>
</evidence>
<sequence>DSQTYDVEKIIDKRRINGKDEYRVKWVGYQKPTWEPASNLEACIDMIDDFVKSNARTPKRESKKMTPTVRKTPKSASRAQSTPNRATVTPRTSKTEVNPVKRRAKRTIDESNSNTSVVISSMEVQETPSRSVSPEPRDSSVGRNPPKRRREERSSNEMESVVDETGNETESTTRGWTSCSIQ</sequence>
<name>A0AAV5W0V3_9BILA</name>
<feature type="compositionally biased region" description="Polar residues" evidence="3">
    <location>
        <begin position="74"/>
        <end position="96"/>
    </location>
</feature>
<gene>
    <name evidence="5" type="ORF">PFISCL1PPCAC_15054</name>
</gene>
<accession>A0AAV5W0V3</accession>
<dbReference type="InterPro" id="IPR016197">
    <property type="entry name" value="Chromo-like_dom_sf"/>
</dbReference>
<feature type="region of interest" description="Disordered" evidence="3">
    <location>
        <begin position="53"/>
        <end position="182"/>
    </location>
</feature>
<dbReference type="InterPro" id="IPR000953">
    <property type="entry name" value="Chromo/chromo_shadow_dom"/>
</dbReference>
<evidence type="ECO:0000259" key="4">
    <source>
        <dbReference type="PROSITE" id="PS50013"/>
    </source>
</evidence>
<keyword evidence="2" id="KW-0539">Nucleus</keyword>
<feature type="compositionally biased region" description="Polar residues" evidence="3">
    <location>
        <begin position="110"/>
        <end position="132"/>
    </location>
</feature>
<reference evidence="5" key="1">
    <citation type="submission" date="2023-10" db="EMBL/GenBank/DDBJ databases">
        <title>Genome assembly of Pristionchus species.</title>
        <authorList>
            <person name="Yoshida K."/>
            <person name="Sommer R.J."/>
        </authorList>
    </citation>
    <scope>NUCLEOTIDE SEQUENCE</scope>
    <source>
        <strain evidence="5">RS5133</strain>
    </source>
</reference>
<comment type="subcellular location">
    <subcellularLocation>
        <location evidence="1">Nucleus</location>
    </subcellularLocation>
</comment>
<feature type="domain" description="Chromo" evidence="4">
    <location>
        <begin position="5"/>
        <end position="62"/>
    </location>
</feature>
<evidence type="ECO:0000313" key="6">
    <source>
        <dbReference type="Proteomes" id="UP001432322"/>
    </source>
</evidence>
<comment type="caution">
    <text evidence="5">The sequence shown here is derived from an EMBL/GenBank/DDBJ whole genome shotgun (WGS) entry which is preliminary data.</text>
</comment>
<dbReference type="SMART" id="SM00298">
    <property type="entry name" value="CHROMO"/>
    <property type="match status" value="1"/>
</dbReference>
<feature type="compositionally biased region" description="Polar residues" evidence="3">
    <location>
        <begin position="168"/>
        <end position="182"/>
    </location>
</feature>
<dbReference type="Pfam" id="PF00385">
    <property type="entry name" value="Chromo"/>
    <property type="match status" value="1"/>
</dbReference>
<dbReference type="EMBL" id="BTSY01000004">
    <property type="protein sequence ID" value="GMT23757.1"/>
    <property type="molecule type" value="Genomic_DNA"/>
</dbReference>
<proteinExistence type="predicted"/>
<keyword evidence="6" id="KW-1185">Reference proteome</keyword>
<dbReference type="AlphaFoldDB" id="A0AAV5W0V3"/>
<dbReference type="PROSITE" id="PS50013">
    <property type="entry name" value="CHROMO_2"/>
    <property type="match status" value="1"/>
</dbReference>
<dbReference type="GO" id="GO:0005634">
    <property type="term" value="C:nucleus"/>
    <property type="evidence" value="ECO:0007669"/>
    <property type="project" value="UniProtKB-SubCell"/>
</dbReference>
<protein>
    <recommendedName>
        <fullName evidence="4">Chromo domain-containing protein</fullName>
    </recommendedName>
</protein>
<dbReference type="InterPro" id="IPR051219">
    <property type="entry name" value="Heterochromatin_chromo-domain"/>
</dbReference>
<feature type="non-terminal residue" evidence="5">
    <location>
        <position position="1"/>
    </location>
</feature>
<dbReference type="CDD" id="cd00024">
    <property type="entry name" value="CD_CSD"/>
    <property type="match status" value="1"/>
</dbReference>
<organism evidence="5 6">
    <name type="scientific">Pristionchus fissidentatus</name>
    <dbReference type="NCBI Taxonomy" id="1538716"/>
    <lineage>
        <taxon>Eukaryota</taxon>
        <taxon>Metazoa</taxon>
        <taxon>Ecdysozoa</taxon>
        <taxon>Nematoda</taxon>
        <taxon>Chromadorea</taxon>
        <taxon>Rhabditida</taxon>
        <taxon>Rhabditina</taxon>
        <taxon>Diplogasteromorpha</taxon>
        <taxon>Diplogasteroidea</taxon>
        <taxon>Neodiplogasteridae</taxon>
        <taxon>Pristionchus</taxon>
    </lineage>
</organism>
<dbReference type="PANTHER" id="PTHR22812">
    <property type="entry name" value="CHROMOBOX PROTEIN"/>
    <property type="match status" value="1"/>
</dbReference>
<dbReference type="Proteomes" id="UP001432322">
    <property type="component" value="Unassembled WGS sequence"/>
</dbReference>
<evidence type="ECO:0000256" key="3">
    <source>
        <dbReference type="SAM" id="MobiDB-lite"/>
    </source>
</evidence>
<evidence type="ECO:0000256" key="1">
    <source>
        <dbReference type="ARBA" id="ARBA00004123"/>
    </source>
</evidence>
<dbReference type="SUPFAM" id="SSF54160">
    <property type="entry name" value="Chromo domain-like"/>
    <property type="match status" value="1"/>
</dbReference>
<evidence type="ECO:0000256" key="2">
    <source>
        <dbReference type="ARBA" id="ARBA00023242"/>
    </source>
</evidence>
<dbReference type="Gene3D" id="2.40.50.40">
    <property type="match status" value="1"/>
</dbReference>
<dbReference type="InterPro" id="IPR023780">
    <property type="entry name" value="Chromo_domain"/>
</dbReference>